<organism evidence="2 3">
    <name type="scientific">Ferviditalea candida</name>
    <dbReference type="NCBI Taxonomy" id="3108399"/>
    <lineage>
        <taxon>Bacteria</taxon>
        <taxon>Bacillati</taxon>
        <taxon>Bacillota</taxon>
        <taxon>Bacilli</taxon>
        <taxon>Bacillales</taxon>
        <taxon>Paenibacillaceae</taxon>
        <taxon>Ferviditalea</taxon>
    </lineage>
</organism>
<feature type="transmembrane region" description="Helical" evidence="1">
    <location>
        <begin position="321"/>
        <end position="339"/>
    </location>
</feature>
<evidence type="ECO:0000313" key="3">
    <source>
        <dbReference type="Proteomes" id="UP001310386"/>
    </source>
</evidence>
<feature type="transmembrane region" description="Helical" evidence="1">
    <location>
        <begin position="115"/>
        <end position="133"/>
    </location>
</feature>
<dbReference type="InterPro" id="IPR038728">
    <property type="entry name" value="YkvI-like"/>
</dbReference>
<dbReference type="EMBL" id="JAYJLD010000001">
    <property type="protein sequence ID" value="MEB3100191.1"/>
    <property type="molecule type" value="Genomic_DNA"/>
</dbReference>
<dbReference type="PANTHER" id="PTHR37814:SF1">
    <property type="entry name" value="MEMBRANE PROTEIN"/>
    <property type="match status" value="1"/>
</dbReference>
<dbReference type="PANTHER" id="PTHR37814">
    <property type="entry name" value="CONSERVED MEMBRANE PROTEIN"/>
    <property type="match status" value="1"/>
</dbReference>
<proteinExistence type="predicted"/>
<feature type="transmembrane region" description="Helical" evidence="1">
    <location>
        <begin position="38"/>
        <end position="63"/>
    </location>
</feature>
<feature type="transmembrane region" description="Helical" evidence="1">
    <location>
        <begin position="84"/>
        <end position="109"/>
    </location>
</feature>
<feature type="transmembrane region" description="Helical" evidence="1">
    <location>
        <begin position="260"/>
        <end position="286"/>
    </location>
</feature>
<feature type="transmembrane region" description="Helical" evidence="1">
    <location>
        <begin position="298"/>
        <end position="315"/>
    </location>
</feature>
<feature type="transmembrane region" description="Helical" evidence="1">
    <location>
        <begin position="182"/>
        <end position="205"/>
    </location>
</feature>
<sequence>MNKTGKILQVGFTYIGTVVGAGFATGQEILQFFTQYGWMSTLAIAIACLLFVWIGTKLMLMAADIGARSYEDLNNHLFGETAGLWISLFTFVILFSITAVMLAGAGSVFVENLRLPYQAGLFFTLALTYIIIIKGIDGILAVNTVVVPMMLLFNLVLVAVTLDLPTAGNFIHLMSDAHPGRILLSPFLYTAFNLGLAQAVLVPVGSTIKDPDILRKGGMAGGIGIGLLLLGGHFALAAHMPGITQYDIPMSSIVYRLGRVAQFLFVLVIFAEIFTTFIANIYGLTLQIRDKVKLTDRTIILTLLALCYLISQIGFKTLLSTLYPLFGWICMVWLVMIMWRKRTR</sequence>
<comment type="caution">
    <text evidence="2">The sequence shown here is derived from an EMBL/GenBank/DDBJ whole genome shotgun (WGS) entry which is preliminary data.</text>
</comment>
<gene>
    <name evidence="2" type="ORF">VF724_00780</name>
</gene>
<keyword evidence="1" id="KW-0472">Membrane</keyword>
<accession>A0ABU5ZFW2</accession>
<keyword evidence="1" id="KW-0812">Transmembrane</keyword>
<evidence type="ECO:0000256" key="1">
    <source>
        <dbReference type="SAM" id="Phobius"/>
    </source>
</evidence>
<reference evidence="2" key="1">
    <citation type="submission" date="2023-12" db="EMBL/GenBank/DDBJ databases">
        <title>Fervidustalea candida gen. nov., sp. nov., a novel member of the family Paenibacillaceae isolated from a geothermal area.</title>
        <authorList>
            <person name="Li W.-J."/>
            <person name="Jiao J.-Y."/>
            <person name="Chen Y."/>
        </authorList>
    </citation>
    <scope>NUCLEOTIDE SEQUENCE</scope>
    <source>
        <strain evidence="2">SYSU GA230002</strain>
    </source>
</reference>
<feature type="transmembrane region" description="Helical" evidence="1">
    <location>
        <begin position="217"/>
        <end position="240"/>
    </location>
</feature>
<feature type="transmembrane region" description="Helical" evidence="1">
    <location>
        <begin position="140"/>
        <end position="162"/>
    </location>
</feature>
<evidence type="ECO:0000313" key="2">
    <source>
        <dbReference type="EMBL" id="MEB3100191.1"/>
    </source>
</evidence>
<evidence type="ECO:0008006" key="4">
    <source>
        <dbReference type="Google" id="ProtNLM"/>
    </source>
</evidence>
<feature type="transmembrane region" description="Helical" evidence="1">
    <location>
        <begin position="7"/>
        <end position="26"/>
    </location>
</feature>
<name>A0ABU5ZFW2_9BACL</name>
<dbReference type="RefSeq" id="WP_371752298.1">
    <property type="nucleotide sequence ID" value="NZ_JAYJLD010000001.1"/>
</dbReference>
<keyword evidence="1" id="KW-1133">Transmembrane helix</keyword>
<dbReference type="Proteomes" id="UP001310386">
    <property type="component" value="Unassembled WGS sequence"/>
</dbReference>
<protein>
    <recommendedName>
        <fullName evidence="4">Membrane protein YkvI</fullName>
    </recommendedName>
</protein>
<keyword evidence="3" id="KW-1185">Reference proteome</keyword>